<dbReference type="EMBL" id="OA567947">
    <property type="protein sequence ID" value="CAD7200979.1"/>
    <property type="molecule type" value="Genomic_DNA"/>
</dbReference>
<reference evidence="1" key="1">
    <citation type="submission" date="2020-11" db="EMBL/GenBank/DDBJ databases">
        <authorList>
            <person name="Tran Van P."/>
        </authorList>
    </citation>
    <scope>NUCLEOTIDE SEQUENCE</scope>
</reference>
<protein>
    <submittedName>
        <fullName evidence="1">Uncharacterized protein</fullName>
    </submittedName>
</protein>
<gene>
    <name evidence="1" type="ORF">TDIB3V08_LOCUS7188</name>
</gene>
<name>A0A7R8VLZ6_TIMDO</name>
<evidence type="ECO:0000313" key="1">
    <source>
        <dbReference type="EMBL" id="CAD7200979.1"/>
    </source>
</evidence>
<organism evidence="1">
    <name type="scientific">Timema douglasi</name>
    <name type="common">Walking stick</name>
    <dbReference type="NCBI Taxonomy" id="61478"/>
    <lineage>
        <taxon>Eukaryota</taxon>
        <taxon>Metazoa</taxon>
        <taxon>Ecdysozoa</taxon>
        <taxon>Arthropoda</taxon>
        <taxon>Hexapoda</taxon>
        <taxon>Insecta</taxon>
        <taxon>Pterygota</taxon>
        <taxon>Neoptera</taxon>
        <taxon>Polyneoptera</taxon>
        <taxon>Phasmatodea</taxon>
        <taxon>Timematodea</taxon>
        <taxon>Timematoidea</taxon>
        <taxon>Timematidae</taxon>
        <taxon>Timema</taxon>
    </lineage>
</organism>
<proteinExistence type="predicted"/>
<accession>A0A7R8VLZ6</accession>
<sequence>MGMIFGYTCVNGCKQLLRSVIDLDISHTFLVLVGDIDFCSRVPICERPNPMVTILVFLLFQQSVFFTVEKLIQINRFICSLKPAAVRRTSGLHVWCLGKGGRGFGADSCPISTFGLASVLVTMGRKAGDKRNGRIKRFKGIVTNYRIATVDLEAWPESFACSVILDSVMCSPFKSPNLGVPELDKSFTGSELRTALNRVQYKAVGPDNVSYDGLTKLSSVSRRALLEIFNILWEEGVIPPTWNISFLIPILKPVVLCDSRSTVESISSLSGPPSHPMIIKILKECTSLRARGHELGYQWIPSQYRQLNIVGQPCFNMKRMNKFSVSLEVDVRPTQSDLFTTVQLAMEWKSREIDFEKHLTPSVASLGGPVTVGLLQFLYLVTLVLVQSSRDDWSKE</sequence>
<dbReference type="AlphaFoldDB" id="A0A7R8VLZ6"/>